<gene>
    <name evidence="1" type="ORF">HUJ06_021478</name>
</gene>
<evidence type="ECO:0000313" key="1">
    <source>
        <dbReference type="EMBL" id="DAD20015.1"/>
    </source>
</evidence>
<dbReference type="EMBL" id="DUZY01000001">
    <property type="protein sequence ID" value="DAD20015.1"/>
    <property type="molecule type" value="Genomic_DNA"/>
</dbReference>
<accession>A0A822XML9</accession>
<sequence length="102" mass="11415">MVPSHLIFHLSFVSNSHISQINHTSFNTKGTPAFSIYLILLSFDHLKQHGFPTILLQSILPSEIVNPKCINACKKHVQDSQPLTSCIDCGPPLRRAINHFDP</sequence>
<evidence type="ECO:0000313" key="2">
    <source>
        <dbReference type="Proteomes" id="UP000607653"/>
    </source>
</evidence>
<proteinExistence type="predicted"/>
<keyword evidence="2" id="KW-1185">Reference proteome</keyword>
<name>A0A822XML9_NELNU</name>
<protein>
    <submittedName>
        <fullName evidence="1">Uncharacterized protein</fullName>
    </submittedName>
</protein>
<dbReference type="AlphaFoldDB" id="A0A822XML9"/>
<comment type="caution">
    <text evidence="1">The sequence shown here is derived from an EMBL/GenBank/DDBJ whole genome shotgun (WGS) entry which is preliminary data.</text>
</comment>
<reference evidence="1 2" key="1">
    <citation type="journal article" date="2020" name="Mol. Biol. Evol.">
        <title>Distinct Expression and Methylation Patterns for Genes with Different Fates following a Single Whole-Genome Duplication in Flowering Plants.</title>
        <authorList>
            <person name="Shi T."/>
            <person name="Rahmani R.S."/>
            <person name="Gugger P.F."/>
            <person name="Wang M."/>
            <person name="Li H."/>
            <person name="Zhang Y."/>
            <person name="Li Z."/>
            <person name="Wang Q."/>
            <person name="Van de Peer Y."/>
            <person name="Marchal K."/>
            <person name="Chen J."/>
        </authorList>
    </citation>
    <scope>NUCLEOTIDE SEQUENCE [LARGE SCALE GENOMIC DNA]</scope>
    <source>
        <tissue evidence="1">Leaf</tissue>
    </source>
</reference>
<dbReference type="Proteomes" id="UP000607653">
    <property type="component" value="Unassembled WGS sequence"/>
</dbReference>
<organism evidence="1 2">
    <name type="scientific">Nelumbo nucifera</name>
    <name type="common">Sacred lotus</name>
    <dbReference type="NCBI Taxonomy" id="4432"/>
    <lineage>
        <taxon>Eukaryota</taxon>
        <taxon>Viridiplantae</taxon>
        <taxon>Streptophyta</taxon>
        <taxon>Embryophyta</taxon>
        <taxon>Tracheophyta</taxon>
        <taxon>Spermatophyta</taxon>
        <taxon>Magnoliopsida</taxon>
        <taxon>Proteales</taxon>
        <taxon>Nelumbonaceae</taxon>
        <taxon>Nelumbo</taxon>
    </lineage>
</organism>